<accession>A0ABT1J2J7</accession>
<comment type="caution">
    <text evidence="2">The sequence shown here is derived from an EMBL/GenBank/DDBJ whole genome shotgun (WGS) entry which is preliminary data.</text>
</comment>
<dbReference type="Proteomes" id="UP001206483">
    <property type="component" value="Unassembled WGS sequence"/>
</dbReference>
<evidence type="ECO:0000313" key="2">
    <source>
        <dbReference type="EMBL" id="MCP2311661.1"/>
    </source>
</evidence>
<keyword evidence="3" id="KW-1185">Reference proteome</keyword>
<feature type="domain" description="N-acetyltransferase" evidence="1">
    <location>
        <begin position="86"/>
        <end position="216"/>
    </location>
</feature>
<dbReference type="InterPro" id="IPR016181">
    <property type="entry name" value="Acyl_CoA_acyltransferase"/>
</dbReference>
<dbReference type="SUPFAM" id="SSF55729">
    <property type="entry name" value="Acyl-CoA N-acyltransferases (Nat)"/>
    <property type="match status" value="1"/>
</dbReference>
<sequence>MPESDITELVRMWIAGWTVSRGSAEPVDRPWGWSIDVGAPAGEVARHVLPAPTEADVRKLAETITAPHTWLKLFAAGDSVRPWLGPQWRQDAAAFLMTVELTPERPTVPDGYTVTTWERGGVLRTLVRDEAGHQAARGQAGLAGPVAVPDQIVTSADHRRRGLGSVVMRTLQSAAYERGARTGVLVGSAEGQALYATLGWTTHATMASLVLEPTNG</sequence>
<protein>
    <submittedName>
        <fullName evidence="2">GNAT superfamily N-acetyltransferase</fullName>
    </submittedName>
</protein>
<gene>
    <name evidence="2" type="ORF">FHR36_004824</name>
</gene>
<dbReference type="EMBL" id="JAMZDX010000004">
    <property type="protein sequence ID" value="MCP2311661.1"/>
    <property type="molecule type" value="Genomic_DNA"/>
</dbReference>
<proteinExistence type="predicted"/>
<evidence type="ECO:0000259" key="1">
    <source>
        <dbReference type="PROSITE" id="PS51186"/>
    </source>
</evidence>
<reference evidence="2 3" key="1">
    <citation type="submission" date="2022-06" db="EMBL/GenBank/DDBJ databases">
        <title>Sequencing the genomes of 1000 actinobacteria strains.</title>
        <authorList>
            <person name="Klenk H.-P."/>
        </authorList>
    </citation>
    <scope>NUCLEOTIDE SEQUENCE [LARGE SCALE GENOMIC DNA]</scope>
    <source>
        <strain evidence="2 3">DSM 41656</strain>
    </source>
</reference>
<dbReference type="RefSeq" id="WP_253800243.1">
    <property type="nucleotide sequence ID" value="NZ_BAAAUB010000002.1"/>
</dbReference>
<evidence type="ECO:0000313" key="3">
    <source>
        <dbReference type="Proteomes" id="UP001206483"/>
    </source>
</evidence>
<dbReference type="Gene3D" id="3.40.630.30">
    <property type="match status" value="1"/>
</dbReference>
<dbReference type="Pfam" id="PF00583">
    <property type="entry name" value="Acetyltransf_1"/>
    <property type="match status" value="1"/>
</dbReference>
<organism evidence="2 3">
    <name type="scientific">Kitasatospora paracochleata</name>
    <dbReference type="NCBI Taxonomy" id="58354"/>
    <lineage>
        <taxon>Bacteria</taxon>
        <taxon>Bacillati</taxon>
        <taxon>Actinomycetota</taxon>
        <taxon>Actinomycetes</taxon>
        <taxon>Kitasatosporales</taxon>
        <taxon>Streptomycetaceae</taxon>
        <taxon>Kitasatospora</taxon>
    </lineage>
</organism>
<dbReference type="PROSITE" id="PS51186">
    <property type="entry name" value="GNAT"/>
    <property type="match status" value="1"/>
</dbReference>
<name>A0ABT1J2J7_9ACTN</name>
<dbReference type="InterPro" id="IPR000182">
    <property type="entry name" value="GNAT_dom"/>
</dbReference>